<evidence type="ECO:0000256" key="2">
    <source>
        <dbReference type="SAM" id="SignalP"/>
    </source>
</evidence>
<dbReference type="InterPro" id="IPR001424">
    <property type="entry name" value="SOD_Cu_Zn_dom"/>
</dbReference>
<protein>
    <recommendedName>
        <fullName evidence="3">Superoxide dismutase copper/zinc binding domain-containing protein</fullName>
    </recommendedName>
</protein>
<dbReference type="InterPro" id="IPR036423">
    <property type="entry name" value="SOD-like_Cu/Zn_dom_sf"/>
</dbReference>
<dbReference type="AlphaFoldDB" id="A0A8J3W6V0"/>
<dbReference type="PROSITE" id="PS51257">
    <property type="entry name" value="PROKAR_LIPOPROTEIN"/>
    <property type="match status" value="1"/>
</dbReference>
<dbReference type="EMBL" id="BOOH01000036">
    <property type="protein sequence ID" value="GIH77943.1"/>
    <property type="molecule type" value="Genomic_DNA"/>
</dbReference>
<evidence type="ECO:0000256" key="1">
    <source>
        <dbReference type="ARBA" id="ARBA00010457"/>
    </source>
</evidence>
<reference evidence="4 5" key="1">
    <citation type="submission" date="2021-01" db="EMBL/GenBank/DDBJ databases">
        <title>Whole genome shotgun sequence of Planobispora longispora NBRC 13918.</title>
        <authorList>
            <person name="Komaki H."/>
            <person name="Tamura T."/>
        </authorList>
    </citation>
    <scope>NUCLEOTIDE SEQUENCE [LARGE SCALE GENOMIC DNA]</scope>
    <source>
        <strain evidence="4 5">NBRC 13918</strain>
    </source>
</reference>
<gene>
    <name evidence="4" type="ORF">Plo01_43720</name>
</gene>
<dbReference type="SUPFAM" id="SSF49329">
    <property type="entry name" value="Cu,Zn superoxide dismutase-like"/>
    <property type="match status" value="1"/>
</dbReference>
<accession>A0A8J3W6V0</accession>
<evidence type="ECO:0000313" key="4">
    <source>
        <dbReference type="EMBL" id="GIH77943.1"/>
    </source>
</evidence>
<name>A0A8J3W6V0_9ACTN</name>
<organism evidence="4 5">
    <name type="scientific">Planobispora longispora</name>
    <dbReference type="NCBI Taxonomy" id="28887"/>
    <lineage>
        <taxon>Bacteria</taxon>
        <taxon>Bacillati</taxon>
        <taxon>Actinomycetota</taxon>
        <taxon>Actinomycetes</taxon>
        <taxon>Streptosporangiales</taxon>
        <taxon>Streptosporangiaceae</taxon>
        <taxon>Planobispora</taxon>
    </lineage>
</organism>
<dbReference type="GO" id="GO:0006801">
    <property type="term" value="P:superoxide metabolic process"/>
    <property type="evidence" value="ECO:0007669"/>
    <property type="project" value="InterPro"/>
</dbReference>
<feature type="chain" id="PRO_5038865351" description="Superoxide dismutase copper/zinc binding domain-containing protein" evidence="2">
    <location>
        <begin position="20"/>
        <end position="192"/>
    </location>
</feature>
<dbReference type="RefSeq" id="WP_203892488.1">
    <property type="nucleotide sequence ID" value="NZ_BOOH01000036.1"/>
</dbReference>
<dbReference type="Gene3D" id="2.60.40.200">
    <property type="entry name" value="Superoxide dismutase, copper/zinc binding domain"/>
    <property type="match status" value="1"/>
</dbReference>
<keyword evidence="5" id="KW-1185">Reference proteome</keyword>
<keyword evidence="2" id="KW-0732">Signal</keyword>
<feature type="signal peptide" evidence="2">
    <location>
        <begin position="1"/>
        <end position="19"/>
    </location>
</feature>
<dbReference type="GO" id="GO:0046872">
    <property type="term" value="F:metal ion binding"/>
    <property type="evidence" value="ECO:0007669"/>
    <property type="project" value="InterPro"/>
</dbReference>
<feature type="domain" description="Superoxide dismutase copper/zinc binding" evidence="3">
    <location>
        <begin position="74"/>
        <end position="187"/>
    </location>
</feature>
<dbReference type="Pfam" id="PF00080">
    <property type="entry name" value="Sod_Cu"/>
    <property type="match status" value="1"/>
</dbReference>
<evidence type="ECO:0000313" key="5">
    <source>
        <dbReference type="Proteomes" id="UP000616724"/>
    </source>
</evidence>
<proteinExistence type="inferred from homology"/>
<comment type="caution">
    <text evidence="4">The sequence shown here is derived from an EMBL/GenBank/DDBJ whole genome shotgun (WGS) entry which is preliminary data.</text>
</comment>
<dbReference type="Proteomes" id="UP000616724">
    <property type="component" value="Unassembled WGS sequence"/>
</dbReference>
<evidence type="ECO:0000259" key="3">
    <source>
        <dbReference type="Pfam" id="PF00080"/>
    </source>
</evidence>
<comment type="similarity">
    <text evidence="1">Belongs to the Cu-Zn superoxide dismutase family.</text>
</comment>
<sequence length="192" mass="19298">MRLPAVLAAVALLAAACGGQGTTHPAAHDAKAGGPAEAAVEVKLAGGGRFGAPASGTSVIAYSPKLVPPGATARVTAESGAVMATSTVTVEGFLPDRAYGVHLHVNPCGADPEAAGPHYQHTHAHASADNEVWLDFTTDPQGAATVTARQNWAFVPARAPRSLVFHAKRTKAAGSKAGTAGPRVACVTLGRQ</sequence>